<dbReference type="FunFam" id="1.25.40.10:FF:000351">
    <property type="entry name" value="Pentatricopeptide repeat-containing protein"/>
    <property type="match status" value="1"/>
</dbReference>
<dbReference type="EMBL" id="MVGT01004039">
    <property type="protein sequence ID" value="OVA01740.1"/>
    <property type="molecule type" value="Genomic_DNA"/>
</dbReference>
<dbReference type="FunFam" id="1.25.40.10:FF:000090">
    <property type="entry name" value="Pentatricopeptide repeat-containing protein, chloroplastic"/>
    <property type="match status" value="1"/>
</dbReference>
<feature type="repeat" description="PPR" evidence="2">
    <location>
        <begin position="334"/>
        <end position="368"/>
    </location>
</feature>
<feature type="repeat" description="PPR" evidence="2">
    <location>
        <begin position="131"/>
        <end position="166"/>
    </location>
</feature>
<proteinExistence type="predicted"/>
<dbReference type="Pfam" id="PF01535">
    <property type="entry name" value="PPR"/>
    <property type="match status" value="2"/>
</dbReference>
<dbReference type="InterPro" id="IPR046960">
    <property type="entry name" value="PPR_At4g14850-like_plant"/>
</dbReference>
<keyword evidence="1" id="KW-0677">Repeat</keyword>
<sequence length="615" mass="69370">MRHVVFYTLGNTFFKLRLCNSPSQICTNHYQHQLFQNFKAFSILNTPVEKYPLKEIEFQYNNSIEYHHFSHLLQNCLDNGDVLSGSSIHTHLIKLNPNGFISIWNKLLNLYCKSKQIQRSLQLFEEMPQRDVVSFNTIISTSFRCNRGLFEGLKLFSKMKRENIGPNHITLSVLIGACSSTSMNLVTLVHGQAIRYGFNSDHFVGSALVDTYAKQMRLEEAICAFDEIVELDLVSWNIMIDSFVRNGCKEQALKIFSSLRNEGVEFDSFTLSSMTKTCSDSRDLNRGMEIHGCVIKAGLTSETPTSNALITMYSKCEEGMNSATKVFEGIQAPNIISWTAIIAGFMQNGQNEEAIRFYRRMLRAGMKENEFSFASILPAYSSLASLEQGMQVHARITKSRFESDISVGNALIDMYFKCGSLLDAKMVFETMANRDVVSWTVMITGFGQHGEGNEALEILKTMTSEGFKPDDVTFLGGLSACSHCGLVDEGLQIFRSMIDLYGIKPRREHLACVIDMLGRAGRLEEAEIFIEDMGLGSEAFVWEALLGACRIHGEMELGQRAAEKIMELEPKRNGPYMLLSNIYADRGLWEDKEKVRESFGLSGLKKKAGRSWVTF</sequence>
<evidence type="ECO:0000256" key="1">
    <source>
        <dbReference type="ARBA" id="ARBA00022737"/>
    </source>
</evidence>
<dbReference type="InterPro" id="IPR002885">
    <property type="entry name" value="PPR_rpt"/>
</dbReference>
<name>A0A200PU57_MACCD</name>
<dbReference type="PANTHER" id="PTHR47926">
    <property type="entry name" value="PENTATRICOPEPTIDE REPEAT-CONTAINING PROTEIN"/>
    <property type="match status" value="1"/>
</dbReference>
<accession>A0A200PU57</accession>
<gene>
    <name evidence="3" type="ORF">BVC80_9071g74</name>
</gene>
<dbReference type="PROSITE" id="PS51375">
    <property type="entry name" value="PPR"/>
    <property type="match status" value="5"/>
</dbReference>
<comment type="caution">
    <text evidence="3">The sequence shown here is derived from an EMBL/GenBank/DDBJ whole genome shotgun (WGS) entry which is preliminary data.</text>
</comment>
<evidence type="ECO:0000256" key="2">
    <source>
        <dbReference type="PROSITE-ProRule" id="PRU00708"/>
    </source>
</evidence>
<dbReference type="Pfam" id="PF20431">
    <property type="entry name" value="E_motif"/>
    <property type="match status" value="1"/>
</dbReference>
<dbReference type="InParanoid" id="A0A200PU57"/>
<protein>
    <submittedName>
        <fullName evidence="3">Pentatricopeptide repeat</fullName>
    </submittedName>
</protein>
<dbReference type="GO" id="GO:0009451">
    <property type="term" value="P:RNA modification"/>
    <property type="evidence" value="ECO:0007669"/>
    <property type="project" value="InterPro"/>
</dbReference>
<dbReference type="InterPro" id="IPR011990">
    <property type="entry name" value="TPR-like_helical_dom_sf"/>
</dbReference>
<keyword evidence="4" id="KW-1185">Reference proteome</keyword>
<feature type="repeat" description="PPR" evidence="2">
    <location>
        <begin position="100"/>
        <end position="130"/>
    </location>
</feature>
<dbReference type="Gene3D" id="1.25.40.10">
    <property type="entry name" value="Tetratricopeptide repeat domain"/>
    <property type="match status" value="4"/>
</dbReference>
<dbReference type="PANTHER" id="PTHR47926:SF341">
    <property type="entry name" value="PENTATRICOPEPTIDE REPEAT-CONTAINING PROTEIN"/>
    <property type="match status" value="1"/>
</dbReference>
<reference evidence="3 4" key="1">
    <citation type="journal article" date="2017" name="Mol. Plant">
        <title>The Genome of Medicinal Plant Macleaya cordata Provides New Insights into Benzylisoquinoline Alkaloids Metabolism.</title>
        <authorList>
            <person name="Liu X."/>
            <person name="Liu Y."/>
            <person name="Huang P."/>
            <person name="Ma Y."/>
            <person name="Qing Z."/>
            <person name="Tang Q."/>
            <person name="Cao H."/>
            <person name="Cheng P."/>
            <person name="Zheng Y."/>
            <person name="Yuan Z."/>
            <person name="Zhou Y."/>
            <person name="Liu J."/>
            <person name="Tang Z."/>
            <person name="Zhuo Y."/>
            <person name="Zhang Y."/>
            <person name="Yu L."/>
            <person name="Huang J."/>
            <person name="Yang P."/>
            <person name="Peng Q."/>
            <person name="Zhang J."/>
            <person name="Jiang W."/>
            <person name="Zhang Z."/>
            <person name="Lin K."/>
            <person name="Ro D.K."/>
            <person name="Chen X."/>
            <person name="Xiong X."/>
            <person name="Shang Y."/>
            <person name="Huang S."/>
            <person name="Zeng J."/>
        </authorList>
    </citation>
    <scope>NUCLEOTIDE SEQUENCE [LARGE SCALE GENOMIC DNA]</scope>
    <source>
        <strain evidence="4">cv. BLH2017</strain>
        <tissue evidence="3">Root</tissue>
    </source>
</reference>
<dbReference type="GO" id="GO:0003723">
    <property type="term" value="F:RNA binding"/>
    <property type="evidence" value="ECO:0007669"/>
    <property type="project" value="InterPro"/>
</dbReference>
<dbReference type="Proteomes" id="UP000195402">
    <property type="component" value="Unassembled WGS sequence"/>
</dbReference>
<feature type="repeat" description="PPR" evidence="2">
    <location>
        <begin position="435"/>
        <end position="469"/>
    </location>
</feature>
<dbReference type="FunFam" id="1.25.40.10:FF:000343">
    <property type="entry name" value="Pentatricopeptide repeat-containing protein At3g58590"/>
    <property type="match status" value="1"/>
</dbReference>
<dbReference type="NCBIfam" id="TIGR00756">
    <property type="entry name" value="PPR"/>
    <property type="match status" value="4"/>
</dbReference>
<feature type="repeat" description="PPR" evidence="2">
    <location>
        <begin position="232"/>
        <end position="266"/>
    </location>
</feature>
<evidence type="ECO:0000313" key="3">
    <source>
        <dbReference type="EMBL" id="OVA01740.1"/>
    </source>
</evidence>
<dbReference type="AlphaFoldDB" id="A0A200PU57"/>
<dbReference type="Pfam" id="PF13041">
    <property type="entry name" value="PPR_2"/>
    <property type="match status" value="4"/>
</dbReference>
<evidence type="ECO:0000313" key="4">
    <source>
        <dbReference type="Proteomes" id="UP000195402"/>
    </source>
</evidence>
<dbReference type="InterPro" id="IPR046848">
    <property type="entry name" value="E_motif"/>
</dbReference>
<dbReference type="OMA" id="GLWEDKG"/>
<organism evidence="3 4">
    <name type="scientific">Macleaya cordata</name>
    <name type="common">Five-seeded plume-poppy</name>
    <name type="synonym">Bocconia cordata</name>
    <dbReference type="NCBI Taxonomy" id="56857"/>
    <lineage>
        <taxon>Eukaryota</taxon>
        <taxon>Viridiplantae</taxon>
        <taxon>Streptophyta</taxon>
        <taxon>Embryophyta</taxon>
        <taxon>Tracheophyta</taxon>
        <taxon>Spermatophyta</taxon>
        <taxon>Magnoliopsida</taxon>
        <taxon>Ranunculales</taxon>
        <taxon>Papaveraceae</taxon>
        <taxon>Papaveroideae</taxon>
        <taxon>Macleaya</taxon>
    </lineage>
</organism>
<dbReference type="OrthoDB" id="185373at2759"/>
<dbReference type="SUPFAM" id="SSF48452">
    <property type="entry name" value="TPR-like"/>
    <property type="match status" value="1"/>
</dbReference>